<reference evidence="5" key="1">
    <citation type="submission" date="2020-08" db="EMBL/GenBank/DDBJ databases">
        <title>Genome public.</title>
        <authorList>
            <person name="Liu C."/>
            <person name="Sun Q."/>
        </authorList>
    </citation>
    <scope>NUCLEOTIDE SEQUENCE</scope>
    <source>
        <strain evidence="5">BX8</strain>
    </source>
</reference>
<evidence type="ECO:0000313" key="5">
    <source>
        <dbReference type="EMBL" id="MBC5580115.1"/>
    </source>
</evidence>
<organism evidence="5 6">
    <name type="scientific">Anaerofilum hominis</name>
    <dbReference type="NCBI Taxonomy" id="2763016"/>
    <lineage>
        <taxon>Bacteria</taxon>
        <taxon>Bacillati</taxon>
        <taxon>Bacillota</taxon>
        <taxon>Clostridia</taxon>
        <taxon>Eubacteriales</taxon>
        <taxon>Oscillospiraceae</taxon>
        <taxon>Anaerofilum</taxon>
    </lineage>
</organism>
<evidence type="ECO:0000256" key="1">
    <source>
        <dbReference type="ARBA" id="ARBA00004196"/>
    </source>
</evidence>
<accession>A0A923L0A5</accession>
<sequence length="498" mass="51508">MKWLEFKERSRALAARLPRPAEDSQRRALGNILRFFSLMLVFTLVARGAAAATLPRVGLSRPAAGEIVQALQAGGTVQAADPLGVAAPAGLTVKKWLAQPGQKIKEGDPLLQLDGEEAAEALARAELELERMRLELQKLLDGVQVDTGALSGAATALERAKADAESQRAAAQAAQAGAQSALDAAAADAAAKAVELDALRTQQDPPASGEQLAAAEAALAEADARREQAAGALKEAKEQAAAADLSAGRSVSDAQSAWDAAAKAQREAEKQAGYTRRDNEISAAALRLDIREKEDAARALRALREADGILAAPGAGTVVGLDAAAGTRTGEAPAAWLAPEDSGFEVVFQVTEKEAKKMAPGSAVRAESAGKTINGTVASLAAADENGMVTVRAALEGGSALRPGQSALVTAELSRQNYTACLPVGAIRSDSRGDYVLAMEQRQTVLGFENILVRVPVEVVESGGELAAVEGVIAPGSRIVSESDKPVSEGDRVRELDT</sequence>
<feature type="coiled-coil region" evidence="3">
    <location>
        <begin position="115"/>
        <end position="174"/>
    </location>
</feature>
<keyword evidence="2 3" id="KW-0175">Coiled coil</keyword>
<dbReference type="PANTHER" id="PTHR32347:SF23">
    <property type="entry name" value="BLL5650 PROTEIN"/>
    <property type="match status" value="1"/>
</dbReference>
<evidence type="ECO:0000313" key="6">
    <source>
        <dbReference type="Proteomes" id="UP000659630"/>
    </source>
</evidence>
<dbReference type="AlphaFoldDB" id="A0A923L0A5"/>
<gene>
    <name evidence="5" type="ORF">H8S23_01185</name>
</gene>
<comment type="subcellular location">
    <subcellularLocation>
        <location evidence="1">Cell envelope</location>
    </subcellularLocation>
</comment>
<dbReference type="GO" id="GO:0030313">
    <property type="term" value="C:cell envelope"/>
    <property type="evidence" value="ECO:0007669"/>
    <property type="project" value="UniProtKB-SubCell"/>
</dbReference>
<feature type="compositionally biased region" description="Low complexity" evidence="4">
    <location>
        <begin position="207"/>
        <end position="220"/>
    </location>
</feature>
<dbReference type="InterPro" id="IPR050465">
    <property type="entry name" value="UPF0194_transport"/>
</dbReference>
<name>A0A923L0A5_9FIRM</name>
<dbReference type="Proteomes" id="UP000659630">
    <property type="component" value="Unassembled WGS sequence"/>
</dbReference>
<evidence type="ECO:0000256" key="2">
    <source>
        <dbReference type="ARBA" id="ARBA00023054"/>
    </source>
</evidence>
<comment type="caution">
    <text evidence="5">The sequence shown here is derived from an EMBL/GenBank/DDBJ whole genome shotgun (WGS) entry which is preliminary data.</text>
</comment>
<proteinExistence type="predicted"/>
<dbReference type="RefSeq" id="WP_186886488.1">
    <property type="nucleotide sequence ID" value="NZ_JACONZ010000001.1"/>
</dbReference>
<evidence type="ECO:0000256" key="3">
    <source>
        <dbReference type="SAM" id="Coils"/>
    </source>
</evidence>
<evidence type="ECO:0000256" key="4">
    <source>
        <dbReference type="SAM" id="MobiDB-lite"/>
    </source>
</evidence>
<dbReference type="EMBL" id="JACONZ010000001">
    <property type="protein sequence ID" value="MBC5580115.1"/>
    <property type="molecule type" value="Genomic_DNA"/>
</dbReference>
<dbReference type="PANTHER" id="PTHR32347">
    <property type="entry name" value="EFFLUX SYSTEM COMPONENT YKNX-RELATED"/>
    <property type="match status" value="1"/>
</dbReference>
<keyword evidence="6" id="KW-1185">Reference proteome</keyword>
<protein>
    <submittedName>
        <fullName evidence="5">Biotin/lipoyl-binding protein</fullName>
    </submittedName>
</protein>
<dbReference type="Gene3D" id="2.40.420.20">
    <property type="match status" value="1"/>
</dbReference>
<feature type="region of interest" description="Disordered" evidence="4">
    <location>
        <begin position="201"/>
        <end position="220"/>
    </location>
</feature>